<dbReference type="PROSITE" id="PS00903">
    <property type="entry name" value="CYT_DCMP_DEAMINASES_1"/>
    <property type="match status" value="1"/>
</dbReference>
<keyword evidence="5" id="KW-0862">Zinc</keyword>
<dbReference type="EMBL" id="PSNW01000002">
    <property type="protein sequence ID" value="PPE75320.1"/>
    <property type="molecule type" value="Genomic_DNA"/>
</dbReference>
<dbReference type="InterPro" id="IPR016192">
    <property type="entry name" value="APOBEC/CMP_deaminase_Zn-bd"/>
</dbReference>
<keyword evidence="4" id="KW-0378">Hydrolase</keyword>
<dbReference type="InterPro" id="IPR002125">
    <property type="entry name" value="CMP_dCMP_dom"/>
</dbReference>
<evidence type="ECO:0000256" key="5">
    <source>
        <dbReference type="ARBA" id="ARBA00022833"/>
    </source>
</evidence>
<evidence type="ECO:0000256" key="4">
    <source>
        <dbReference type="ARBA" id="ARBA00022801"/>
    </source>
</evidence>
<keyword evidence="8" id="KW-1185">Reference proteome</keyword>
<sequence length="169" mass="18492">MGIAFAVREKANCTGNRVGAVIVKENRVISTGYNGVPEGMPNCLDGGCLRCRNPGGQFRSGVGYDLCICVHAEQNALLSAARFGISVQDATLYTTMQPCFGCAKEMLQAKIKQVLYVHPWTPSDPDPEMDRMKKAEYDRIVTRLGAKQLKIEDARAAWAVTSLRKAPLL</sequence>
<dbReference type="InterPro" id="IPR035105">
    <property type="entry name" value="Deoxycytidylate_deaminase_dom"/>
</dbReference>
<evidence type="ECO:0000256" key="3">
    <source>
        <dbReference type="ARBA" id="ARBA00022723"/>
    </source>
</evidence>
<dbReference type="CDD" id="cd01286">
    <property type="entry name" value="deoxycytidylate_deaminase"/>
    <property type="match status" value="1"/>
</dbReference>
<dbReference type="Pfam" id="PF00383">
    <property type="entry name" value="dCMP_cyt_deam_1"/>
    <property type="match status" value="1"/>
</dbReference>
<accession>A0A2S5TJZ9</accession>
<evidence type="ECO:0000256" key="1">
    <source>
        <dbReference type="ARBA" id="ARBA00001947"/>
    </source>
</evidence>
<feature type="domain" description="CMP/dCMP-type deaminase" evidence="6">
    <location>
        <begin position="1"/>
        <end position="128"/>
    </location>
</feature>
<dbReference type="InterPro" id="IPR016193">
    <property type="entry name" value="Cytidine_deaminase-like"/>
</dbReference>
<dbReference type="PANTHER" id="PTHR11086">
    <property type="entry name" value="DEOXYCYTIDYLATE DEAMINASE-RELATED"/>
    <property type="match status" value="1"/>
</dbReference>
<reference evidence="7 8" key="1">
    <citation type="submission" date="2018-02" db="EMBL/GenBank/DDBJ databases">
        <title>Genome sequencing of Solimonas sp. HR-BB.</title>
        <authorList>
            <person name="Lee Y."/>
            <person name="Jeon C.O."/>
        </authorList>
    </citation>
    <scope>NUCLEOTIDE SEQUENCE [LARGE SCALE GENOMIC DNA]</scope>
    <source>
        <strain evidence="7 8">HR-BB</strain>
    </source>
</reference>
<protein>
    <submittedName>
        <fullName evidence="7">CMP deaminase</fullName>
    </submittedName>
</protein>
<dbReference type="InterPro" id="IPR015517">
    <property type="entry name" value="dCMP_deaminase-rel"/>
</dbReference>
<name>A0A2S5TJZ9_9GAMM</name>
<dbReference type="GO" id="GO:0008270">
    <property type="term" value="F:zinc ion binding"/>
    <property type="evidence" value="ECO:0007669"/>
    <property type="project" value="InterPro"/>
</dbReference>
<comment type="caution">
    <text evidence="7">The sequence shown here is derived from an EMBL/GenBank/DDBJ whole genome shotgun (WGS) entry which is preliminary data.</text>
</comment>
<dbReference type="PROSITE" id="PS51747">
    <property type="entry name" value="CYT_DCMP_DEAMINASES_2"/>
    <property type="match status" value="1"/>
</dbReference>
<comment type="cofactor">
    <cofactor evidence="1">
        <name>Zn(2+)</name>
        <dbReference type="ChEBI" id="CHEBI:29105"/>
    </cofactor>
</comment>
<comment type="similarity">
    <text evidence="2">Belongs to the cytidine and deoxycytidylate deaminase family.</text>
</comment>
<evidence type="ECO:0000256" key="2">
    <source>
        <dbReference type="ARBA" id="ARBA00006576"/>
    </source>
</evidence>
<evidence type="ECO:0000259" key="6">
    <source>
        <dbReference type="PROSITE" id="PS51747"/>
    </source>
</evidence>
<evidence type="ECO:0000313" key="7">
    <source>
        <dbReference type="EMBL" id="PPE75320.1"/>
    </source>
</evidence>
<dbReference type="GO" id="GO:0004132">
    <property type="term" value="F:dCMP deaminase activity"/>
    <property type="evidence" value="ECO:0007669"/>
    <property type="project" value="TreeGrafter"/>
</dbReference>
<dbReference type="GO" id="GO:0005737">
    <property type="term" value="C:cytoplasm"/>
    <property type="evidence" value="ECO:0007669"/>
    <property type="project" value="TreeGrafter"/>
</dbReference>
<dbReference type="PANTHER" id="PTHR11086:SF18">
    <property type="entry name" value="DEOXYCYTIDYLATE DEAMINASE"/>
    <property type="match status" value="1"/>
</dbReference>
<dbReference type="OrthoDB" id="9788517at2"/>
<dbReference type="AlphaFoldDB" id="A0A2S5TJZ9"/>
<dbReference type="Proteomes" id="UP000238220">
    <property type="component" value="Unassembled WGS sequence"/>
</dbReference>
<evidence type="ECO:0000313" key="8">
    <source>
        <dbReference type="Proteomes" id="UP000238220"/>
    </source>
</evidence>
<gene>
    <name evidence="7" type="ORF">C3942_06240</name>
</gene>
<keyword evidence="3" id="KW-0479">Metal-binding</keyword>
<organism evidence="7 8">
    <name type="scientific">Solimonas fluminis</name>
    <dbReference type="NCBI Taxonomy" id="2086571"/>
    <lineage>
        <taxon>Bacteria</taxon>
        <taxon>Pseudomonadati</taxon>
        <taxon>Pseudomonadota</taxon>
        <taxon>Gammaproteobacteria</taxon>
        <taxon>Nevskiales</taxon>
        <taxon>Nevskiaceae</taxon>
        <taxon>Solimonas</taxon>
    </lineage>
</organism>
<dbReference type="Gene3D" id="3.40.140.10">
    <property type="entry name" value="Cytidine Deaminase, domain 2"/>
    <property type="match status" value="1"/>
</dbReference>
<dbReference type="SUPFAM" id="SSF53927">
    <property type="entry name" value="Cytidine deaminase-like"/>
    <property type="match status" value="1"/>
</dbReference>
<proteinExistence type="inferred from homology"/>